<keyword evidence="4" id="KW-1185">Reference proteome</keyword>
<dbReference type="RefSeq" id="WP_004181381.1">
    <property type="nucleotide sequence ID" value="NZ_CP021106.3"/>
</dbReference>
<reference evidence="3 4" key="1">
    <citation type="journal article" date="2015" name="Int. J. Syst. Evol. Microbiol.">
        <title>Nitrosospira lacus sp. nov., a psychrotolerant, ammonia-oxidizing bacterium from sandy lake sediment.</title>
        <authorList>
            <person name="Urakawa H."/>
            <person name="Garcia J.C."/>
            <person name="Nielsen J.L."/>
            <person name="Le V.Q."/>
            <person name="Kozlowski J.A."/>
            <person name="Stein L.Y."/>
            <person name="Lim C.K."/>
            <person name="Pommerening-Roser A."/>
            <person name="Martens-Habbena W."/>
            <person name="Stahl D.A."/>
            <person name="Klotz M.G."/>
        </authorList>
    </citation>
    <scope>NUCLEOTIDE SEQUENCE [LARGE SCALE GENOMIC DNA]</scope>
    <source>
        <strain evidence="3 4">APG3</strain>
    </source>
</reference>
<protein>
    <recommendedName>
        <fullName evidence="2">Bacteriophage tail tape measure N-terminal domain-containing protein</fullName>
    </recommendedName>
</protein>
<evidence type="ECO:0000259" key="2">
    <source>
        <dbReference type="Pfam" id="PF06791"/>
    </source>
</evidence>
<dbReference type="InterPro" id="IPR009628">
    <property type="entry name" value="Phage_tape_measure_N"/>
</dbReference>
<gene>
    <name evidence="3" type="ORF">EBAPG3_010555</name>
</gene>
<accession>A0A1W6SQX1</accession>
<organism evidence="3 4">
    <name type="scientific">Nitrosospira lacus</name>
    <dbReference type="NCBI Taxonomy" id="1288494"/>
    <lineage>
        <taxon>Bacteria</taxon>
        <taxon>Pseudomonadati</taxon>
        <taxon>Pseudomonadota</taxon>
        <taxon>Betaproteobacteria</taxon>
        <taxon>Nitrosomonadales</taxon>
        <taxon>Nitrosomonadaceae</taxon>
        <taxon>Nitrosospira</taxon>
    </lineage>
</organism>
<keyword evidence="1" id="KW-0175">Coiled coil</keyword>
<feature type="coiled-coil region" evidence="1">
    <location>
        <begin position="473"/>
        <end position="529"/>
    </location>
</feature>
<dbReference type="KEGG" id="nlc:EBAPG3_010555"/>
<sequence>MNDDLNVGIKITADGKGVIGETRKTEEAIGGIGQTAKKTNAESAAAADKFTATLKRQADTLGMTKSQTLAYEASQHQLTSAQRESVAQSMQSINSYERQESILGRVSMAAKAAGAAIVVGLVAALKTSVTQSALAEQSHIRLQAVLRGTGHAAGLTKADLDAMADSMKGRLGIDDDALRDSMAVLLTFRNISRNSFGEALEVSADLAAVMQTDLKSAVLQLGKALENPDEGLTALKRSGVSFNDTQKEMIKQLVDTGRQAEAITLILSTMREQGLDKVAESMNQGMTKTIRDAGLAWDDLLKTIGGTSVVKNTVETIFGSFTTTFENMRRVIEGGDWLDRLRYFTGFGLSENLKNASGSTVAPVDTDAAAAREGLARQQAAQQAEILALQKKKAAEEAAKLSEENRKRAAQELKQEIDASNRYADALKIETEQIGLNTIQKRMLVAAAEAAKAPTEALRREIMTSAQAWATATQAEEARIATQKEQVELLEKQRKAEAALLKEQTKAAAEREKIEADAAKETAQEWNRMWGTVEQTGKMAFVQLLGHGTGAMKAIGASIKASIIDMLYQLTVRKWIINIGTSVGGVLGLGGVANASGGGGLLSTGANVLQIGKAIFDGFSGAFTGGIASLVSGAGSLFGSSAVSAFGAGMGLTGAQATAAAGAYSAAGMSGIGSALSMGSVAAAAAGPLAIAAAGVMLSNMIAGDYEIFKGSGILNFLGGIGGLINRAFGLGPKKVQAEGIQGTFSDDGFSGTAFSDWKRKGGWFRKSKFGTDTAPLSESLTDNFGKGFQALKDSGIEYAKILGLSTDAVTGYTKSIKLALTKDADENQRRIDAMFGGIADELALKLMPNIREFAQANESLGQTFARLAEESARAQVAIGQGLVTGMQRLMGLADQMASLALSDLSPLTAAQRLATAEATYATTLAQAKAGNMDAIGRLGGAAQDYLKEGRGFFASSPEYSALFANVQAAVGDLIGSQLTDSAIAITDLKVPLDAIVTNTANLDKRIGDILAAAVAARASTDAAVIKAQTEAIVRATLDAARVQVSAQQAGVLA</sequence>
<dbReference type="OrthoDB" id="8543134at2"/>
<dbReference type="AlphaFoldDB" id="A0A1W6SQX1"/>
<dbReference type="Proteomes" id="UP000012179">
    <property type="component" value="Chromosome"/>
</dbReference>
<evidence type="ECO:0000256" key="1">
    <source>
        <dbReference type="SAM" id="Coils"/>
    </source>
</evidence>
<dbReference type="EMBL" id="CP021106">
    <property type="protein sequence ID" value="ARO88183.1"/>
    <property type="molecule type" value="Genomic_DNA"/>
</dbReference>
<dbReference type="Pfam" id="PF06791">
    <property type="entry name" value="TMP_2"/>
    <property type="match status" value="1"/>
</dbReference>
<name>A0A1W6SQX1_9PROT</name>
<evidence type="ECO:0000313" key="3">
    <source>
        <dbReference type="EMBL" id="ARO88183.1"/>
    </source>
</evidence>
<feature type="coiled-coil region" evidence="1">
    <location>
        <begin position="377"/>
        <end position="430"/>
    </location>
</feature>
<dbReference type="eggNOG" id="COG1196">
    <property type="taxonomic scope" value="Bacteria"/>
</dbReference>
<proteinExistence type="predicted"/>
<evidence type="ECO:0000313" key="4">
    <source>
        <dbReference type="Proteomes" id="UP000012179"/>
    </source>
</evidence>
<feature type="domain" description="Bacteriophage tail tape measure N-terminal" evidence="2">
    <location>
        <begin position="107"/>
        <end position="250"/>
    </location>
</feature>